<dbReference type="AlphaFoldDB" id="A0A8C6X196"/>
<feature type="domain" description="HOOK N-terminal" evidence="4">
    <location>
        <begin position="16"/>
        <end position="92"/>
    </location>
</feature>
<evidence type="ECO:0000259" key="4">
    <source>
        <dbReference type="Pfam" id="PF19047"/>
    </source>
</evidence>
<dbReference type="OrthoDB" id="10254988at2759"/>
<dbReference type="PANTHER" id="PTHR18947">
    <property type="entry name" value="HOOK PROTEINS"/>
    <property type="match status" value="1"/>
</dbReference>
<protein>
    <recommendedName>
        <fullName evidence="4">HOOK N-terminal domain-containing protein</fullName>
    </recommendedName>
</protein>
<proteinExistence type="predicted"/>
<evidence type="ECO:0000313" key="6">
    <source>
        <dbReference type="Proteomes" id="UP000694559"/>
    </source>
</evidence>
<evidence type="ECO:0000256" key="1">
    <source>
        <dbReference type="ARBA" id="ARBA00004496"/>
    </source>
</evidence>
<reference evidence="5" key="2">
    <citation type="submission" date="2025-09" db="UniProtKB">
        <authorList>
            <consortium name="Ensembl"/>
        </authorList>
    </citation>
    <scope>IDENTIFICATION</scope>
</reference>
<keyword evidence="3" id="KW-0175">Coiled coil</keyword>
<dbReference type="GO" id="GO:0005737">
    <property type="term" value="C:cytoplasm"/>
    <property type="evidence" value="ECO:0007669"/>
    <property type="project" value="UniProtKB-SubCell"/>
</dbReference>
<dbReference type="Proteomes" id="UP000694559">
    <property type="component" value="Unplaced"/>
</dbReference>
<dbReference type="InterPro" id="IPR043936">
    <property type="entry name" value="HOOK_N"/>
</dbReference>
<dbReference type="GO" id="GO:0008017">
    <property type="term" value="F:microtubule binding"/>
    <property type="evidence" value="ECO:0007669"/>
    <property type="project" value="TreeGrafter"/>
</dbReference>
<evidence type="ECO:0000313" key="5">
    <source>
        <dbReference type="Ensembl" id="ENSNNAP00000002122.1"/>
    </source>
</evidence>
<keyword evidence="2" id="KW-0963">Cytoplasm</keyword>
<dbReference type="GeneTree" id="ENSGT00940000154785"/>
<dbReference type="Gene3D" id="1.10.418.10">
    <property type="entry name" value="Calponin-like domain"/>
    <property type="match status" value="1"/>
</dbReference>
<dbReference type="PANTHER" id="PTHR18947:SF31">
    <property type="entry name" value="PROTEIN DAPLE"/>
    <property type="match status" value="1"/>
</dbReference>
<dbReference type="Ensembl" id="ENSNNAT00000002229.1">
    <property type="protein sequence ID" value="ENSNNAP00000002122.1"/>
    <property type="gene ID" value="ENSNNAG00000001493.1"/>
</dbReference>
<sequence length="100" mass="11705">MDVTVSELLELFLQSPLVTWVKTFELLGSDNEDKLAVYMNLADGVFLNKIMLQVDPRPTNQRFNEHVNNDVNLRIQNLTILVRNIKTYYQPEVKDKKRDP</sequence>
<dbReference type="GO" id="GO:0005813">
    <property type="term" value="C:centrosome"/>
    <property type="evidence" value="ECO:0007669"/>
    <property type="project" value="TreeGrafter"/>
</dbReference>
<organism evidence="5 6">
    <name type="scientific">Naja naja</name>
    <name type="common">Indian cobra</name>
    <dbReference type="NCBI Taxonomy" id="35670"/>
    <lineage>
        <taxon>Eukaryota</taxon>
        <taxon>Metazoa</taxon>
        <taxon>Chordata</taxon>
        <taxon>Craniata</taxon>
        <taxon>Vertebrata</taxon>
        <taxon>Euteleostomi</taxon>
        <taxon>Lepidosauria</taxon>
        <taxon>Squamata</taxon>
        <taxon>Bifurcata</taxon>
        <taxon>Unidentata</taxon>
        <taxon>Episquamata</taxon>
        <taxon>Toxicofera</taxon>
        <taxon>Serpentes</taxon>
        <taxon>Colubroidea</taxon>
        <taxon>Elapidae</taxon>
        <taxon>Elapinae</taxon>
        <taxon>Naja</taxon>
    </lineage>
</organism>
<name>A0A8C6X196_NAJNA</name>
<dbReference type="OMA" id="NQCISKH"/>
<dbReference type="SUPFAM" id="SSF116907">
    <property type="entry name" value="Hook domain"/>
    <property type="match status" value="1"/>
</dbReference>
<comment type="subcellular location">
    <subcellularLocation>
        <location evidence="1">Cytoplasm</location>
    </subcellularLocation>
</comment>
<dbReference type="GO" id="GO:0030705">
    <property type="term" value="P:cytoskeleton-dependent intracellular transport"/>
    <property type="evidence" value="ECO:0007669"/>
    <property type="project" value="InterPro"/>
</dbReference>
<accession>A0A8C6X196</accession>
<reference evidence="5" key="1">
    <citation type="submission" date="2025-08" db="UniProtKB">
        <authorList>
            <consortium name="Ensembl"/>
        </authorList>
    </citation>
    <scope>IDENTIFICATION</scope>
</reference>
<dbReference type="GO" id="GO:0051959">
    <property type="term" value="F:dynein light intermediate chain binding"/>
    <property type="evidence" value="ECO:0007669"/>
    <property type="project" value="TreeGrafter"/>
</dbReference>
<dbReference type="Pfam" id="PF19047">
    <property type="entry name" value="HOOK_N"/>
    <property type="match status" value="1"/>
</dbReference>
<dbReference type="GO" id="GO:0031122">
    <property type="term" value="P:cytoplasmic microtubule organization"/>
    <property type="evidence" value="ECO:0007669"/>
    <property type="project" value="TreeGrafter"/>
</dbReference>
<keyword evidence="6" id="KW-1185">Reference proteome</keyword>
<evidence type="ECO:0000256" key="3">
    <source>
        <dbReference type="ARBA" id="ARBA00023054"/>
    </source>
</evidence>
<evidence type="ECO:0000256" key="2">
    <source>
        <dbReference type="ARBA" id="ARBA00022490"/>
    </source>
</evidence>
<dbReference type="InterPro" id="IPR036872">
    <property type="entry name" value="CH_dom_sf"/>
</dbReference>